<evidence type="ECO:0000313" key="1">
    <source>
        <dbReference type="EMBL" id="CAD6185947.1"/>
    </source>
</evidence>
<dbReference type="Proteomes" id="UP000835052">
    <property type="component" value="Unassembled WGS sequence"/>
</dbReference>
<keyword evidence="2" id="KW-1185">Reference proteome</keyword>
<reference evidence="1" key="1">
    <citation type="submission" date="2020-10" db="EMBL/GenBank/DDBJ databases">
        <authorList>
            <person name="Kikuchi T."/>
        </authorList>
    </citation>
    <scope>NUCLEOTIDE SEQUENCE</scope>
    <source>
        <strain evidence="1">NKZ352</strain>
    </source>
</reference>
<sequence>MSSRVEIASAFHAASRITIPTEHVLSHANSVTTNASTAASRRQSLKNVKTKTAMGEDVLTERNQLSRQDASCFIDSRRSPLGRAMAQQRRLTRSDRVPPSPIAEDVATIVLMPNVPTHLRIEVPSSSAPKHRDIAEATEFDFRPIQERYLKILQDL</sequence>
<evidence type="ECO:0000313" key="2">
    <source>
        <dbReference type="Proteomes" id="UP000835052"/>
    </source>
</evidence>
<protein>
    <submittedName>
        <fullName evidence="1">Uncharacterized protein</fullName>
    </submittedName>
</protein>
<gene>
    <name evidence="1" type="ORF">CAUJ_LOCUS1866</name>
</gene>
<dbReference type="EMBL" id="CAJGYM010000003">
    <property type="protein sequence ID" value="CAD6185947.1"/>
    <property type="molecule type" value="Genomic_DNA"/>
</dbReference>
<comment type="caution">
    <text evidence="1">The sequence shown here is derived from an EMBL/GenBank/DDBJ whole genome shotgun (WGS) entry which is preliminary data.</text>
</comment>
<proteinExistence type="predicted"/>
<dbReference type="AlphaFoldDB" id="A0A8S1GQI4"/>
<accession>A0A8S1GQI4</accession>
<name>A0A8S1GQI4_9PELO</name>
<organism evidence="1 2">
    <name type="scientific">Caenorhabditis auriculariae</name>
    <dbReference type="NCBI Taxonomy" id="2777116"/>
    <lineage>
        <taxon>Eukaryota</taxon>
        <taxon>Metazoa</taxon>
        <taxon>Ecdysozoa</taxon>
        <taxon>Nematoda</taxon>
        <taxon>Chromadorea</taxon>
        <taxon>Rhabditida</taxon>
        <taxon>Rhabditina</taxon>
        <taxon>Rhabditomorpha</taxon>
        <taxon>Rhabditoidea</taxon>
        <taxon>Rhabditidae</taxon>
        <taxon>Peloderinae</taxon>
        <taxon>Caenorhabditis</taxon>
    </lineage>
</organism>